<dbReference type="InterPro" id="IPR002734">
    <property type="entry name" value="RibDG_C"/>
</dbReference>
<evidence type="ECO:0000256" key="12">
    <source>
        <dbReference type="PIRNR" id="PIRNR006769"/>
    </source>
</evidence>
<dbReference type="SUPFAM" id="SSF53597">
    <property type="entry name" value="Dihydrofolate reductase-like"/>
    <property type="match status" value="1"/>
</dbReference>
<dbReference type="InterPro" id="IPR024072">
    <property type="entry name" value="DHFR-like_dom_sf"/>
</dbReference>
<keyword evidence="7 12" id="KW-0479">Metal-binding</keyword>
<dbReference type="InterPro" id="IPR016192">
    <property type="entry name" value="APOBEC/CMP_deaminase_Zn-bd"/>
</dbReference>
<keyword evidence="18" id="KW-1185">Reference proteome</keyword>
<dbReference type="PIRSF" id="PIRSF006769">
    <property type="entry name" value="RibD"/>
    <property type="match status" value="1"/>
</dbReference>
<evidence type="ECO:0000256" key="5">
    <source>
        <dbReference type="ARBA" id="ARBA00007417"/>
    </source>
</evidence>
<feature type="binding site" evidence="14">
    <location>
        <position position="210"/>
    </location>
    <ligand>
        <name>substrate</name>
    </ligand>
</feature>
<feature type="binding site" evidence="14">
    <location>
        <position position="190"/>
    </location>
    <ligand>
        <name>substrate</name>
    </ligand>
</feature>
<dbReference type="InterPro" id="IPR002125">
    <property type="entry name" value="CMP_dCMP_dom"/>
</dbReference>
<keyword evidence="10 12" id="KW-0560">Oxidoreductase</keyword>
<evidence type="ECO:0000256" key="10">
    <source>
        <dbReference type="ARBA" id="ARBA00023002"/>
    </source>
</evidence>
<dbReference type="GO" id="GO:0008703">
    <property type="term" value="F:5-amino-6-(5-phosphoribosylamino)uracil reductase activity"/>
    <property type="evidence" value="ECO:0007669"/>
    <property type="project" value="UniProtKB-EC"/>
</dbReference>
<dbReference type="PROSITE" id="PS00903">
    <property type="entry name" value="CYT_DCMP_DEAMINASES_1"/>
    <property type="match status" value="1"/>
</dbReference>
<feature type="binding site" evidence="14">
    <location>
        <position position="202"/>
    </location>
    <ligand>
        <name>NADP(+)</name>
        <dbReference type="ChEBI" id="CHEBI:58349"/>
    </ligand>
</feature>
<feature type="domain" description="CMP/dCMP-type deaminase" evidence="16">
    <location>
        <begin position="2"/>
        <end position="126"/>
    </location>
</feature>
<protein>
    <recommendedName>
        <fullName evidence="12">Riboflavin biosynthesis protein RibD</fullName>
    </recommendedName>
    <domain>
        <recommendedName>
            <fullName evidence="12">Diaminohydroxyphosphoribosylaminopyrimidine deaminase</fullName>
            <shortName evidence="12">DRAP deaminase</shortName>
            <ecNumber evidence="12">3.5.4.26</ecNumber>
        </recommendedName>
        <alternativeName>
            <fullName evidence="12">Riboflavin-specific deaminase</fullName>
        </alternativeName>
    </domain>
    <domain>
        <recommendedName>
            <fullName evidence="12">5-amino-6-(5-phosphoribosylamino)uracil reductase</fullName>
            <ecNumber evidence="12">1.1.1.193</ecNumber>
        </recommendedName>
        <alternativeName>
            <fullName evidence="12">HTP reductase</fullName>
        </alternativeName>
    </domain>
</protein>
<evidence type="ECO:0000256" key="1">
    <source>
        <dbReference type="ARBA" id="ARBA00002151"/>
    </source>
</evidence>
<dbReference type="Gene3D" id="3.40.430.10">
    <property type="entry name" value="Dihydrofolate Reductase, subunit A"/>
    <property type="match status" value="1"/>
</dbReference>
<dbReference type="Proteomes" id="UP000286715">
    <property type="component" value="Unassembled WGS sequence"/>
</dbReference>
<comment type="function">
    <text evidence="1 12">Converts 2,5-diamino-6-(ribosylamino)-4(3h)-pyrimidinone 5'-phosphate into 5-amino-6-(ribosylamino)-2,4(1h,3h)-pyrimidinedione 5'-phosphate.</text>
</comment>
<dbReference type="EC" id="3.5.4.26" evidence="12"/>
<dbReference type="Pfam" id="PF00383">
    <property type="entry name" value="dCMP_cyt_deam_1"/>
    <property type="match status" value="1"/>
</dbReference>
<evidence type="ECO:0000256" key="11">
    <source>
        <dbReference type="ARBA" id="ARBA00023268"/>
    </source>
</evidence>
<evidence type="ECO:0000256" key="6">
    <source>
        <dbReference type="ARBA" id="ARBA00022619"/>
    </source>
</evidence>
<evidence type="ECO:0000256" key="9">
    <source>
        <dbReference type="ARBA" id="ARBA00022857"/>
    </source>
</evidence>
<feature type="binding site" evidence="15">
    <location>
        <position position="51"/>
    </location>
    <ligand>
        <name>Zn(2+)</name>
        <dbReference type="ChEBI" id="CHEBI:29105"/>
        <note>catalytic</note>
    </ligand>
</feature>
<dbReference type="InterPro" id="IPR004794">
    <property type="entry name" value="Eubact_RibD"/>
</dbReference>
<dbReference type="EC" id="1.1.1.193" evidence="12"/>
<keyword evidence="8 12" id="KW-0862">Zinc</keyword>
<dbReference type="InterPro" id="IPR016193">
    <property type="entry name" value="Cytidine_deaminase-like"/>
</dbReference>
<evidence type="ECO:0000256" key="15">
    <source>
        <dbReference type="PIRSR" id="PIRSR006769-3"/>
    </source>
</evidence>
<dbReference type="Gene3D" id="3.40.140.10">
    <property type="entry name" value="Cytidine Deaminase, domain 2"/>
    <property type="match status" value="1"/>
</dbReference>
<dbReference type="Pfam" id="PF01872">
    <property type="entry name" value="RibD_C"/>
    <property type="match status" value="1"/>
</dbReference>
<comment type="pathway">
    <text evidence="3 12">Cofactor biosynthesis; riboflavin biosynthesis; 5-amino-6-(D-ribitylamino)uracil from GTP: step 3/4.</text>
</comment>
<dbReference type="UniPathway" id="UPA00275">
    <property type="reaction ID" value="UER00401"/>
</dbReference>
<evidence type="ECO:0000313" key="17">
    <source>
        <dbReference type="EMBL" id="GCD78652.1"/>
    </source>
</evidence>
<feature type="binding site" evidence="14">
    <location>
        <position position="157"/>
    </location>
    <ligand>
        <name>NADP(+)</name>
        <dbReference type="ChEBI" id="CHEBI:58349"/>
    </ligand>
</feature>
<dbReference type="PANTHER" id="PTHR38011">
    <property type="entry name" value="DIHYDROFOLATE REDUCTASE FAMILY PROTEIN (AFU_ORTHOLOGUE AFUA_8G06820)"/>
    <property type="match status" value="1"/>
</dbReference>
<evidence type="ECO:0000256" key="4">
    <source>
        <dbReference type="ARBA" id="ARBA00005259"/>
    </source>
</evidence>
<feature type="binding site" evidence="14">
    <location>
        <position position="287"/>
    </location>
    <ligand>
        <name>substrate</name>
    </ligand>
</feature>
<feature type="binding site" evidence="14">
    <location>
        <begin position="289"/>
        <end position="295"/>
    </location>
    <ligand>
        <name>NADP(+)</name>
        <dbReference type="ChEBI" id="CHEBI:58349"/>
    </ligand>
</feature>
<dbReference type="InterPro" id="IPR050765">
    <property type="entry name" value="Riboflavin_Biosynth_HTPR"/>
</dbReference>
<feature type="active site" description="Proton donor" evidence="13">
    <location>
        <position position="53"/>
    </location>
</feature>
<evidence type="ECO:0000256" key="8">
    <source>
        <dbReference type="ARBA" id="ARBA00022833"/>
    </source>
</evidence>
<comment type="caution">
    <text evidence="17">The sequence shown here is derived from an EMBL/GenBank/DDBJ whole genome shotgun (WGS) entry which is preliminary data.</text>
</comment>
<comment type="similarity">
    <text evidence="4 12">In the N-terminal section; belongs to the cytidine and deoxycytidylate deaminase family.</text>
</comment>
<feature type="binding site" evidence="14">
    <location>
        <position position="206"/>
    </location>
    <ligand>
        <name>substrate</name>
    </ligand>
</feature>
<dbReference type="CDD" id="cd01284">
    <property type="entry name" value="Riboflavin_deaminase-reductase"/>
    <property type="match status" value="1"/>
</dbReference>
<comment type="similarity">
    <text evidence="5 12">In the C-terminal section; belongs to the HTP reductase family.</text>
</comment>
<keyword evidence="12" id="KW-0378">Hydrolase</keyword>
<dbReference type="NCBIfam" id="TIGR00326">
    <property type="entry name" value="eubact_ribD"/>
    <property type="match status" value="1"/>
</dbReference>
<dbReference type="SUPFAM" id="SSF53927">
    <property type="entry name" value="Cytidine deaminase-like"/>
    <property type="match status" value="1"/>
</dbReference>
<feature type="binding site" evidence="14">
    <location>
        <position position="171"/>
    </location>
    <ligand>
        <name>substrate</name>
    </ligand>
</feature>
<dbReference type="EMBL" id="BHZE01000030">
    <property type="protein sequence ID" value="GCD78652.1"/>
    <property type="molecule type" value="Genomic_DNA"/>
</dbReference>
<accession>A0A401XNT6</accession>
<comment type="catalytic activity">
    <reaction evidence="12">
        <text>2,5-diamino-6-hydroxy-4-(5-phosphoribosylamino)-pyrimidine + H2O + H(+) = 5-amino-6-(5-phospho-D-ribosylamino)uracil + NH4(+)</text>
        <dbReference type="Rhea" id="RHEA:21868"/>
        <dbReference type="ChEBI" id="CHEBI:15377"/>
        <dbReference type="ChEBI" id="CHEBI:15378"/>
        <dbReference type="ChEBI" id="CHEBI:28938"/>
        <dbReference type="ChEBI" id="CHEBI:58453"/>
        <dbReference type="ChEBI" id="CHEBI:58614"/>
        <dbReference type="EC" id="3.5.4.26"/>
    </reaction>
</comment>
<dbReference type="OrthoDB" id="9800865at2"/>
<sequence length="346" mass="38798">MEEHSIYMHRCFQLALHGSFTARPNPMVGAVIVHNGKIIGEGWHRQPGEPHAEVMAVRSVKDESLLTKSTLYVNLEPCSHYGRTPPCSLLILEKKIPKVVVSNLDPNPIVAGSGIRMLQSHGVEVITGVEEQKGWEVNRHFFTFHTKKRPYIHLKWAESADGLVAPVKKESTHPFVISSPQSLRLTHQLRASLQAILIGSATALSDDPSLTTRLVAGPDPQKFVIDRYRKLPDNLRIFTSSDPALRIVDENFALSGDIAVKMDSDWLWLNDLLKILYTKNIQSLQVEGGTKVLNSFIRQGLWDEAWLIKSPNPLTAGVSGPSKDSLWNYYRSNFTSGRDTVFIFKK</sequence>
<dbReference type="GO" id="GO:0009231">
    <property type="term" value="P:riboflavin biosynthetic process"/>
    <property type="evidence" value="ECO:0007669"/>
    <property type="project" value="UniProtKB-UniPathway"/>
</dbReference>
<keyword evidence="9 12" id="KW-0521">NADP</keyword>
<keyword evidence="11" id="KW-0511">Multifunctional enzyme</keyword>
<proteinExistence type="inferred from homology"/>
<name>A0A401XNT6_9FLAO</name>
<gene>
    <name evidence="17" type="ORF">JCM31826_21340</name>
</gene>
<feature type="binding site" evidence="15">
    <location>
        <position position="87"/>
    </location>
    <ligand>
        <name>Zn(2+)</name>
        <dbReference type="ChEBI" id="CHEBI:29105"/>
        <note>catalytic</note>
    </ligand>
</feature>
<dbReference type="PROSITE" id="PS51747">
    <property type="entry name" value="CYT_DCMP_DEAMINASES_2"/>
    <property type="match status" value="1"/>
</dbReference>
<dbReference type="AlphaFoldDB" id="A0A401XNT6"/>
<dbReference type="GO" id="GO:0008270">
    <property type="term" value="F:zinc ion binding"/>
    <property type="evidence" value="ECO:0007669"/>
    <property type="project" value="InterPro"/>
</dbReference>
<evidence type="ECO:0000256" key="2">
    <source>
        <dbReference type="ARBA" id="ARBA00004882"/>
    </source>
</evidence>
<dbReference type="RefSeq" id="WP_124398706.1">
    <property type="nucleotide sequence ID" value="NZ_BHZE01000030.1"/>
</dbReference>
<evidence type="ECO:0000259" key="16">
    <source>
        <dbReference type="PROSITE" id="PS51747"/>
    </source>
</evidence>
<reference evidence="17 18" key="1">
    <citation type="submission" date="2018-11" db="EMBL/GenBank/DDBJ databases">
        <title>Schleiferia aggregans sp. nov., a moderately thermophilic heterotrophic bacterium isolated from microbial mats at a terrestrial hot spring.</title>
        <authorList>
            <person name="Iino T."/>
            <person name="Ohkuma M."/>
            <person name="Haruta S."/>
        </authorList>
    </citation>
    <scope>NUCLEOTIDE SEQUENCE [LARGE SCALE GENOMIC DNA]</scope>
    <source>
        <strain evidence="17 18">LA</strain>
    </source>
</reference>
<comment type="cofactor">
    <cofactor evidence="12 15">
        <name>Zn(2+)</name>
        <dbReference type="ChEBI" id="CHEBI:29105"/>
    </cofactor>
    <text evidence="12 15">Binds 1 zinc ion.</text>
</comment>
<evidence type="ECO:0000256" key="7">
    <source>
        <dbReference type="ARBA" id="ARBA00022723"/>
    </source>
</evidence>
<evidence type="ECO:0000313" key="18">
    <source>
        <dbReference type="Proteomes" id="UP000286715"/>
    </source>
</evidence>
<comment type="catalytic activity">
    <reaction evidence="12">
        <text>5-amino-6-(5-phospho-D-ribitylamino)uracil + NADP(+) = 5-amino-6-(5-phospho-D-ribosylamino)uracil + NADPH + H(+)</text>
        <dbReference type="Rhea" id="RHEA:17845"/>
        <dbReference type="ChEBI" id="CHEBI:15378"/>
        <dbReference type="ChEBI" id="CHEBI:57783"/>
        <dbReference type="ChEBI" id="CHEBI:58349"/>
        <dbReference type="ChEBI" id="CHEBI:58421"/>
        <dbReference type="ChEBI" id="CHEBI:58453"/>
        <dbReference type="EC" id="1.1.1.193"/>
    </reaction>
</comment>
<evidence type="ECO:0000256" key="13">
    <source>
        <dbReference type="PIRSR" id="PIRSR006769-1"/>
    </source>
</evidence>
<comment type="pathway">
    <text evidence="2 12">Cofactor biosynthesis; riboflavin biosynthesis; 5-amino-6-(D-ribitylamino)uracil from GTP: step 2/4.</text>
</comment>
<feature type="binding site" evidence="15">
    <location>
        <position position="78"/>
    </location>
    <ligand>
        <name>Zn(2+)</name>
        <dbReference type="ChEBI" id="CHEBI:29105"/>
        <note>catalytic</note>
    </ligand>
</feature>
<keyword evidence="6 12" id="KW-0686">Riboflavin biosynthesis</keyword>
<organism evidence="17 18">
    <name type="scientific">Thermaurantimonas aggregans</name>
    <dbReference type="NCBI Taxonomy" id="2173829"/>
    <lineage>
        <taxon>Bacteria</taxon>
        <taxon>Pseudomonadati</taxon>
        <taxon>Bacteroidota</taxon>
        <taxon>Flavobacteriia</taxon>
        <taxon>Flavobacteriales</taxon>
        <taxon>Schleiferiaceae</taxon>
        <taxon>Thermaurantimonas</taxon>
    </lineage>
</organism>
<evidence type="ECO:0000256" key="3">
    <source>
        <dbReference type="ARBA" id="ARBA00004910"/>
    </source>
</evidence>
<dbReference type="PANTHER" id="PTHR38011:SF7">
    <property type="entry name" value="2,5-DIAMINO-6-RIBOSYLAMINO-4(3H)-PYRIMIDINONE 5'-PHOSPHATE REDUCTASE"/>
    <property type="match status" value="1"/>
</dbReference>
<feature type="binding site" evidence="14">
    <location>
        <position position="213"/>
    </location>
    <ligand>
        <name>substrate</name>
    </ligand>
</feature>
<evidence type="ECO:0000256" key="14">
    <source>
        <dbReference type="PIRSR" id="PIRSR006769-2"/>
    </source>
</evidence>
<dbReference type="GO" id="GO:0008835">
    <property type="term" value="F:diaminohydroxyphosphoribosylaminopyrimidine deaminase activity"/>
    <property type="evidence" value="ECO:0007669"/>
    <property type="project" value="UniProtKB-EC"/>
</dbReference>